<dbReference type="Gene3D" id="1.25.40.20">
    <property type="entry name" value="Ankyrin repeat-containing domain"/>
    <property type="match status" value="2"/>
</dbReference>
<dbReference type="InterPro" id="IPR050409">
    <property type="entry name" value="E3_ubiq-protein_ligase"/>
</dbReference>
<evidence type="ECO:0000256" key="21">
    <source>
        <dbReference type="SAM" id="MobiDB-lite"/>
    </source>
</evidence>
<dbReference type="GO" id="GO:0061630">
    <property type="term" value="F:ubiquitin protein ligase activity"/>
    <property type="evidence" value="ECO:0007669"/>
    <property type="project" value="UniProtKB-EC"/>
</dbReference>
<evidence type="ECO:0000256" key="1">
    <source>
        <dbReference type="ARBA" id="ARBA00000885"/>
    </source>
</evidence>
<feature type="region of interest" description="Disordered" evidence="21">
    <location>
        <begin position="379"/>
        <end position="446"/>
    </location>
</feature>
<evidence type="ECO:0000256" key="11">
    <source>
        <dbReference type="ARBA" id="ARBA00023034"/>
    </source>
</evidence>
<evidence type="ECO:0000256" key="12">
    <source>
        <dbReference type="ARBA" id="ARBA00023043"/>
    </source>
</evidence>
<comment type="pathway">
    <text evidence="4">Protein modification; protein ubiquitination.</text>
</comment>
<evidence type="ECO:0000256" key="16">
    <source>
        <dbReference type="ARBA" id="ARBA00040370"/>
    </source>
</evidence>
<evidence type="ECO:0000313" key="23">
    <source>
        <dbReference type="EMBL" id="KAK7497224.1"/>
    </source>
</evidence>
<evidence type="ECO:0000256" key="17">
    <source>
        <dbReference type="ARBA" id="ARBA00041409"/>
    </source>
</evidence>
<dbReference type="FunFam" id="3.90.1750.10:FF:000079">
    <property type="entry name" value="E3 ubiquitin-protein ligase"/>
    <property type="match status" value="1"/>
</dbReference>
<organism evidence="23 24">
    <name type="scientific">Batillaria attramentaria</name>
    <dbReference type="NCBI Taxonomy" id="370345"/>
    <lineage>
        <taxon>Eukaryota</taxon>
        <taxon>Metazoa</taxon>
        <taxon>Spiralia</taxon>
        <taxon>Lophotrochozoa</taxon>
        <taxon>Mollusca</taxon>
        <taxon>Gastropoda</taxon>
        <taxon>Caenogastropoda</taxon>
        <taxon>Sorbeoconcha</taxon>
        <taxon>Cerithioidea</taxon>
        <taxon>Batillariidae</taxon>
        <taxon>Batillaria</taxon>
    </lineage>
</organism>
<dbReference type="GO" id="GO:0005783">
    <property type="term" value="C:endoplasmic reticulum"/>
    <property type="evidence" value="ECO:0007669"/>
    <property type="project" value="UniProtKB-SubCell"/>
</dbReference>
<evidence type="ECO:0000256" key="20">
    <source>
        <dbReference type="PROSITE-ProRule" id="PRU00104"/>
    </source>
</evidence>
<evidence type="ECO:0000256" key="15">
    <source>
        <dbReference type="ARBA" id="ARBA00037859"/>
    </source>
</evidence>
<feature type="non-terminal residue" evidence="23">
    <location>
        <position position="847"/>
    </location>
</feature>
<dbReference type="InterPro" id="IPR035983">
    <property type="entry name" value="Hect_E3_ubiquitin_ligase"/>
</dbReference>
<feature type="compositionally biased region" description="Polar residues" evidence="21">
    <location>
        <begin position="379"/>
        <end position="397"/>
    </location>
</feature>
<dbReference type="SMART" id="SM00248">
    <property type="entry name" value="ANK"/>
    <property type="match status" value="6"/>
</dbReference>
<dbReference type="Pfam" id="PF12796">
    <property type="entry name" value="Ank_2"/>
    <property type="match status" value="2"/>
</dbReference>
<dbReference type="SUPFAM" id="SSF48403">
    <property type="entry name" value="Ankyrin repeat"/>
    <property type="match status" value="1"/>
</dbReference>
<dbReference type="PROSITE" id="PS50088">
    <property type="entry name" value="ANK_REPEAT"/>
    <property type="match status" value="5"/>
</dbReference>
<protein>
    <recommendedName>
        <fullName evidence="16">E3 ubiquitin-protein ligase HACE1</fullName>
        <ecNumber evidence="5">2.3.2.26</ecNumber>
    </recommendedName>
    <alternativeName>
        <fullName evidence="18">HECT domain and ankyrin repeat-containing E3 ubiquitin-protein ligase 1</fullName>
    </alternativeName>
    <alternativeName>
        <fullName evidence="17">HECT-type E3 ubiquitin transferase HACE1</fullName>
    </alternativeName>
</protein>
<feature type="repeat" description="ANK" evidence="19">
    <location>
        <begin position="159"/>
        <end position="191"/>
    </location>
</feature>
<evidence type="ECO:0000256" key="19">
    <source>
        <dbReference type="PROSITE-ProRule" id="PRU00023"/>
    </source>
</evidence>
<feature type="compositionally biased region" description="Low complexity" evidence="21">
    <location>
        <begin position="418"/>
        <end position="437"/>
    </location>
</feature>
<dbReference type="InterPro" id="IPR002110">
    <property type="entry name" value="Ankyrin_rpt"/>
</dbReference>
<comment type="caution">
    <text evidence="20">Lacks conserved residue(s) required for the propagation of feature annotation.</text>
</comment>
<evidence type="ECO:0000256" key="7">
    <source>
        <dbReference type="ARBA" id="ARBA00022679"/>
    </source>
</evidence>
<evidence type="ECO:0000256" key="3">
    <source>
        <dbReference type="ARBA" id="ARBA00004496"/>
    </source>
</evidence>
<evidence type="ECO:0000313" key="24">
    <source>
        <dbReference type="Proteomes" id="UP001519460"/>
    </source>
</evidence>
<evidence type="ECO:0000256" key="2">
    <source>
        <dbReference type="ARBA" id="ARBA00004240"/>
    </source>
</evidence>
<feature type="repeat" description="ANK" evidence="19">
    <location>
        <begin position="60"/>
        <end position="92"/>
    </location>
</feature>
<dbReference type="PANTHER" id="PTHR11254">
    <property type="entry name" value="HECT DOMAIN UBIQUITIN-PROTEIN LIGASE"/>
    <property type="match status" value="1"/>
</dbReference>
<dbReference type="FunFam" id="3.30.2160.10:FF:000001">
    <property type="entry name" value="E3 ubiquitin-protein ligase NEDD4-like"/>
    <property type="match status" value="1"/>
</dbReference>
<feature type="domain" description="HECT" evidence="22">
    <location>
        <begin position="608"/>
        <end position="847"/>
    </location>
</feature>
<keyword evidence="9 20" id="KW-0833">Ubl conjugation pathway</keyword>
<comment type="catalytic activity">
    <reaction evidence="1">
        <text>S-ubiquitinyl-[E2 ubiquitin-conjugating enzyme]-L-cysteine + [acceptor protein]-L-lysine = [E2 ubiquitin-conjugating enzyme]-L-cysteine + N(6)-ubiquitinyl-[acceptor protein]-L-lysine.</text>
        <dbReference type="EC" id="2.3.2.26"/>
    </reaction>
</comment>
<evidence type="ECO:0000256" key="10">
    <source>
        <dbReference type="ARBA" id="ARBA00022824"/>
    </source>
</evidence>
<dbReference type="CDD" id="cd00078">
    <property type="entry name" value="HECTc"/>
    <property type="match status" value="1"/>
</dbReference>
<evidence type="ECO:0000259" key="22">
    <source>
        <dbReference type="PROSITE" id="PS50237"/>
    </source>
</evidence>
<keyword evidence="7" id="KW-0808">Transferase</keyword>
<name>A0ABD0LCP2_9CAEN</name>
<dbReference type="Proteomes" id="UP001519460">
    <property type="component" value="Unassembled WGS sequence"/>
</dbReference>
<evidence type="ECO:0000256" key="14">
    <source>
        <dbReference type="ARBA" id="ARBA00023306"/>
    </source>
</evidence>
<comment type="caution">
    <text evidence="23">The sequence shown here is derived from an EMBL/GenBank/DDBJ whole genome shotgun (WGS) entry which is preliminary data.</text>
</comment>
<keyword evidence="11" id="KW-0333">Golgi apparatus</keyword>
<evidence type="ECO:0000256" key="9">
    <source>
        <dbReference type="ARBA" id="ARBA00022786"/>
    </source>
</evidence>
<dbReference type="EC" id="2.3.2.26" evidence="5"/>
<dbReference type="Pfam" id="PF00632">
    <property type="entry name" value="HECT"/>
    <property type="match status" value="1"/>
</dbReference>
<dbReference type="PROSITE" id="PS50297">
    <property type="entry name" value="ANK_REP_REGION"/>
    <property type="match status" value="4"/>
</dbReference>
<dbReference type="PANTHER" id="PTHR11254:SF363">
    <property type="entry name" value="E3 UBIQUITIN-PROTEIN LIGASE HACE1"/>
    <property type="match status" value="1"/>
</dbReference>
<keyword evidence="13" id="KW-0472">Membrane</keyword>
<evidence type="ECO:0000256" key="18">
    <source>
        <dbReference type="ARBA" id="ARBA00042378"/>
    </source>
</evidence>
<feature type="repeat" description="ANK" evidence="19">
    <location>
        <begin position="126"/>
        <end position="158"/>
    </location>
</feature>
<evidence type="ECO:0000256" key="4">
    <source>
        <dbReference type="ARBA" id="ARBA00004906"/>
    </source>
</evidence>
<dbReference type="EMBL" id="JACVVK020000060">
    <property type="protein sequence ID" value="KAK7497224.1"/>
    <property type="molecule type" value="Genomic_DNA"/>
</dbReference>
<accession>A0ABD0LCP2</accession>
<evidence type="ECO:0000256" key="13">
    <source>
        <dbReference type="ARBA" id="ARBA00023136"/>
    </source>
</evidence>
<dbReference type="SMART" id="SM00119">
    <property type="entry name" value="HECTc"/>
    <property type="match status" value="1"/>
</dbReference>
<dbReference type="SUPFAM" id="SSF56204">
    <property type="entry name" value="Hect, E3 ligase catalytic domain"/>
    <property type="match status" value="1"/>
</dbReference>
<comment type="subcellular location">
    <subcellularLocation>
        <location evidence="3">Cytoplasm</location>
    </subcellularLocation>
    <subcellularLocation>
        <location evidence="2">Endoplasmic reticulum</location>
    </subcellularLocation>
    <subcellularLocation>
        <location evidence="15">Golgi apparatus</location>
        <location evidence="15">Golgi stack membrane</location>
    </subcellularLocation>
</comment>
<gene>
    <name evidence="23" type="ORF">BaRGS_00011518</name>
</gene>
<evidence type="ECO:0000256" key="8">
    <source>
        <dbReference type="ARBA" id="ARBA00022737"/>
    </source>
</evidence>
<keyword evidence="12 19" id="KW-0040">ANK repeat</keyword>
<keyword evidence="10" id="KW-0256">Endoplasmic reticulum</keyword>
<dbReference type="InterPro" id="IPR036770">
    <property type="entry name" value="Ankyrin_rpt-contain_sf"/>
</dbReference>
<evidence type="ECO:0000256" key="5">
    <source>
        <dbReference type="ARBA" id="ARBA00012485"/>
    </source>
</evidence>
<feature type="repeat" description="ANK" evidence="19">
    <location>
        <begin position="93"/>
        <end position="125"/>
    </location>
</feature>
<dbReference type="AlphaFoldDB" id="A0ABD0LCP2"/>
<keyword evidence="14" id="KW-0131">Cell cycle</keyword>
<feature type="repeat" description="ANK" evidence="19">
    <location>
        <begin position="192"/>
        <end position="224"/>
    </location>
</feature>
<proteinExistence type="predicted"/>
<reference evidence="23 24" key="1">
    <citation type="journal article" date="2023" name="Sci. Data">
        <title>Genome assembly of the Korean intertidal mud-creeper Batillaria attramentaria.</title>
        <authorList>
            <person name="Patra A.K."/>
            <person name="Ho P.T."/>
            <person name="Jun S."/>
            <person name="Lee S.J."/>
            <person name="Kim Y."/>
            <person name="Won Y.J."/>
        </authorList>
    </citation>
    <scope>NUCLEOTIDE SEQUENCE [LARGE SCALE GENOMIC DNA]</scope>
    <source>
        <strain evidence="23">Wonlab-2016</strain>
    </source>
</reference>
<dbReference type="Gene3D" id="3.90.1750.10">
    <property type="entry name" value="Hect, E3 ligase catalytic domains"/>
    <property type="match status" value="1"/>
</dbReference>
<dbReference type="PRINTS" id="PR01415">
    <property type="entry name" value="ANKYRIN"/>
</dbReference>
<keyword evidence="24" id="KW-1185">Reference proteome</keyword>
<dbReference type="InterPro" id="IPR000569">
    <property type="entry name" value="HECT_dom"/>
</dbReference>
<keyword evidence="6" id="KW-0963">Cytoplasm</keyword>
<dbReference type="PROSITE" id="PS50237">
    <property type="entry name" value="HECT"/>
    <property type="match status" value="1"/>
</dbReference>
<sequence length="847" mass="94003">MAFLQKIAASLKRGRTAELPKDDKEAYYILTPMVIANQHRSVADLLSGSKFPVTFQCGRAQRSLLHIAANCGTYETLCLLLKKGAEVNQPDRSGCTPLHLAAKNGQRKCLNKLLECNCDINIRNNEGLTAVHWLAVNGRTELLQDMLSRIKDVDIEDAQGQTPLHVACQNGHLQTLLCLLDNGASANKANNNGWTPLHFACKHGQHEAVDILLKRGAKVQLQGGGRTPLALCVEEGYGETCEVLLRQWPRLFDSLLQIVCCTIVPENNAVKVLTHLCHQDWNLKEKIIDGLAERISIIGHHLLSNMTQEGETSDSLIHAVRVLCHMEKIEGQSSRRLESPDIIRSAREEAVPVPVSDRPCLLTLWQLLEDWLTLVASETPTDPPSLTQDSTVSSSTDPEVKSKADTPHNTVAPPFPVSSPSTSPTWPTSSPVSNSNPDGCPEQGSPEKTFVQNAFVGHPVDGDQYTSAFSTTKAGDAGGEAVLAAVPRICSLIQAFYICSQSPHGSPGKQTRFSSFIQRHITTLKHFVESNPQLIFNHFHFLLSCPDLMGGFLSTIHRQPFESRRQWFYDNLPTPAVAVSEENGNQPNLKVSREQLFSTSCEEILQKSPQQLKTFLAVQFTGEEGLGQGLVREWFDLLSKELLNPDYALFTMSADGSTFQPNSNSSINPDHLSYFRFAGRLLGLALFHRQLLSTYFTRSFYKHILGIPVSYEDVASIDPEYAKNLQWLLDNDISDLGLDLTFSVETDVFGAMQEVELLPGGAKKAVTENNKREYVQLVTELRMTRAIRPQIDSFLSGFHDYIPHSLVQLFNEYELELLLSGIPEIDLTDWKANTSYTGYSADSPIIK</sequence>
<dbReference type="GO" id="GO:0032580">
    <property type="term" value="C:Golgi cisterna membrane"/>
    <property type="evidence" value="ECO:0007669"/>
    <property type="project" value="UniProtKB-SubCell"/>
</dbReference>
<keyword evidence="8" id="KW-0677">Repeat</keyword>
<dbReference type="Gene3D" id="3.30.2160.10">
    <property type="entry name" value="Hect, E3 ligase catalytic domain"/>
    <property type="match status" value="1"/>
</dbReference>
<evidence type="ECO:0000256" key="6">
    <source>
        <dbReference type="ARBA" id="ARBA00022490"/>
    </source>
</evidence>